<proteinExistence type="predicted"/>
<keyword evidence="2" id="KW-1185">Reference proteome</keyword>
<sequence>MQLLFKQSAMVYTRYSLKKISVSFDLRTNRDSKSRRDGNYMIFAEDDHYNSYNSFNFFQQRIPSGEQILHMKSRPALLEVLTPLFISSHPNISVGKCNTRGVNVHCAVV</sequence>
<dbReference type="EMBL" id="CM056814">
    <property type="protein sequence ID" value="KAJ8626281.1"/>
    <property type="molecule type" value="Genomic_DNA"/>
</dbReference>
<name>A0ACC2KYQ7_PERAE</name>
<accession>A0ACC2KYQ7</accession>
<organism evidence="1 2">
    <name type="scientific">Persea americana</name>
    <name type="common">Avocado</name>
    <dbReference type="NCBI Taxonomy" id="3435"/>
    <lineage>
        <taxon>Eukaryota</taxon>
        <taxon>Viridiplantae</taxon>
        <taxon>Streptophyta</taxon>
        <taxon>Embryophyta</taxon>
        <taxon>Tracheophyta</taxon>
        <taxon>Spermatophyta</taxon>
        <taxon>Magnoliopsida</taxon>
        <taxon>Magnoliidae</taxon>
        <taxon>Laurales</taxon>
        <taxon>Lauraceae</taxon>
        <taxon>Persea</taxon>
    </lineage>
</organism>
<gene>
    <name evidence="1" type="ORF">MRB53_019588</name>
</gene>
<protein>
    <submittedName>
        <fullName evidence="1">Uncharacterized protein</fullName>
    </submittedName>
</protein>
<evidence type="ECO:0000313" key="1">
    <source>
        <dbReference type="EMBL" id="KAJ8626281.1"/>
    </source>
</evidence>
<reference evidence="1 2" key="1">
    <citation type="journal article" date="2022" name="Hortic Res">
        <title>A haplotype resolved chromosomal level avocado genome allows analysis of novel avocado genes.</title>
        <authorList>
            <person name="Nath O."/>
            <person name="Fletcher S.J."/>
            <person name="Hayward A."/>
            <person name="Shaw L.M."/>
            <person name="Masouleh A.K."/>
            <person name="Furtado A."/>
            <person name="Henry R.J."/>
            <person name="Mitter N."/>
        </authorList>
    </citation>
    <scope>NUCLEOTIDE SEQUENCE [LARGE SCALE GENOMIC DNA]</scope>
    <source>
        <strain evidence="2">cv. Hass</strain>
    </source>
</reference>
<evidence type="ECO:0000313" key="2">
    <source>
        <dbReference type="Proteomes" id="UP001234297"/>
    </source>
</evidence>
<comment type="caution">
    <text evidence="1">The sequence shown here is derived from an EMBL/GenBank/DDBJ whole genome shotgun (WGS) entry which is preliminary data.</text>
</comment>
<dbReference type="Proteomes" id="UP001234297">
    <property type="component" value="Chromosome 6"/>
</dbReference>